<dbReference type="GO" id="GO:0005524">
    <property type="term" value="F:ATP binding"/>
    <property type="evidence" value="ECO:0007669"/>
    <property type="project" value="UniProtKB-KW"/>
</dbReference>
<dbReference type="GO" id="GO:0012505">
    <property type="term" value="C:endomembrane system"/>
    <property type="evidence" value="ECO:0007669"/>
    <property type="project" value="UniProtKB-SubCell"/>
</dbReference>
<evidence type="ECO:0000256" key="1">
    <source>
        <dbReference type="ARBA" id="ARBA00004127"/>
    </source>
</evidence>
<evidence type="ECO:0000256" key="5">
    <source>
        <dbReference type="ARBA" id="ARBA00022741"/>
    </source>
</evidence>
<keyword evidence="3 12" id="KW-0812">Transmembrane</keyword>
<dbReference type="Proteomes" id="UP000002280">
    <property type="component" value="Chromosome 6"/>
</dbReference>
<keyword evidence="10" id="KW-0325">Glycoprotein</keyword>
<reference evidence="14" key="2">
    <citation type="submission" date="2025-08" db="UniProtKB">
        <authorList>
            <consortium name="Ensembl"/>
        </authorList>
    </citation>
    <scope>IDENTIFICATION</scope>
</reference>
<feature type="transmembrane region" description="Helical" evidence="12">
    <location>
        <begin position="436"/>
        <end position="455"/>
    </location>
</feature>
<keyword evidence="2" id="KW-0813">Transport</keyword>
<feature type="transmembrane region" description="Helical" evidence="12">
    <location>
        <begin position="393"/>
        <end position="412"/>
    </location>
</feature>
<feature type="transmembrane region" description="Helical" evidence="12">
    <location>
        <begin position="867"/>
        <end position="894"/>
    </location>
</feature>
<keyword evidence="15" id="KW-1185">Reference proteome</keyword>
<dbReference type="InterPro" id="IPR013525">
    <property type="entry name" value="ABC2_TM"/>
</dbReference>
<dbReference type="InterPro" id="IPR017871">
    <property type="entry name" value="ABC_transporter-like_CS"/>
</dbReference>
<reference evidence="14 15" key="1">
    <citation type="journal article" date="2007" name="Nature">
        <title>Genome of the marsupial Monodelphis domestica reveals innovation in non-coding sequences.</title>
        <authorList>
            <person name="Mikkelsen T.S."/>
            <person name="Wakefield M.J."/>
            <person name="Aken B."/>
            <person name="Amemiya C.T."/>
            <person name="Chang J.L."/>
            <person name="Duke S."/>
            <person name="Garber M."/>
            <person name="Gentles A.J."/>
            <person name="Goodstadt L."/>
            <person name="Heger A."/>
            <person name="Jurka J."/>
            <person name="Kamal M."/>
            <person name="Mauceli E."/>
            <person name="Searle S.M."/>
            <person name="Sharpe T."/>
            <person name="Baker M.L."/>
            <person name="Batzer M.A."/>
            <person name="Benos P.V."/>
            <person name="Belov K."/>
            <person name="Clamp M."/>
            <person name="Cook A."/>
            <person name="Cuff J."/>
            <person name="Das R."/>
            <person name="Davidow L."/>
            <person name="Deakin J.E."/>
            <person name="Fazzari M.J."/>
            <person name="Glass J.L."/>
            <person name="Grabherr M."/>
            <person name="Greally J.M."/>
            <person name="Gu W."/>
            <person name="Hore T.A."/>
            <person name="Huttley G.A."/>
            <person name="Kleber M."/>
            <person name="Jirtle R.L."/>
            <person name="Koina E."/>
            <person name="Lee J.T."/>
            <person name="Mahony S."/>
            <person name="Marra M.A."/>
            <person name="Miller R.D."/>
            <person name="Nicholls R.D."/>
            <person name="Oda M."/>
            <person name="Papenfuss A.T."/>
            <person name="Parra Z.E."/>
            <person name="Pollock D.D."/>
            <person name="Ray D.A."/>
            <person name="Schein J.E."/>
            <person name="Speed T.P."/>
            <person name="Thompson K."/>
            <person name="VandeBerg J.L."/>
            <person name="Wade C.M."/>
            <person name="Walker J.A."/>
            <person name="Waters P.D."/>
            <person name="Webber C."/>
            <person name="Weidman J.R."/>
            <person name="Xie X."/>
            <person name="Zody M.C."/>
            <person name="Baldwin J."/>
            <person name="Abdouelleil A."/>
            <person name="Abdulkadir J."/>
            <person name="Abebe A."/>
            <person name="Abera B."/>
            <person name="Abreu J."/>
            <person name="Acer S.C."/>
            <person name="Aftuck L."/>
            <person name="Alexander A."/>
            <person name="An P."/>
            <person name="Anderson E."/>
            <person name="Anderson S."/>
            <person name="Arachi H."/>
            <person name="Azer M."/>
            <person name="Bachantsang P."/>
            <person name="Barry A."/>
            <person name="Bayul T."/>
            <person name="Berlin A."/>
            <person name="Bessette D."/>
            <person name="Bloom T."/>
            <person name="Bloom T."/>
            <person name="Boguslavskiy L."/>
            <person name="Bonnet C."/>
            <person name="Boukhgalter B."/>
            <person name="Bourzgui I."/>
            <person name="Brown A."/>
            <person name="Cahill P."/>
            <person name="Channer S."/>
            <person name="Cheshatsang Y."/>
            <person name="Chuda L."/>
            <person name="Citroen M."/>
            <person name="Collymore A."/>
            <person name="Cooke P."/>
            <person name="Costello M."/>
            <person name="D'Aco K."/>
            <person name="Daza R."/>
            <person name="De Haan G."/>
            <person name="DeGray S."/>
            <person name="DeMaso C."/>
            <person name="Dhargay N."/>
            <person name="Dooley K."/>
            <person name="Dooley E."/>
            <person name="Doricent M."/>
            <person name="Dorje P."/>
            <person name="Dorjee K."/>
            <person name="Dupes A."/>
            <person name="Elong R."/>
            <person name="Falk J."/>
            <person name="Farina A."/>
            <person name="Faro S."/>
            <person name="Ferguson D."/>
            <person name="Fisher S."/>
            <person name="Foley C.D."/>
            <person name="Franke A."/>
            <person name="Friedrich D."/>
            <person name="Gadbois L."/>
            <person name="Gearin G."/>
            <person name="Gearin C.R."/>
            <person name="Giannoukos G."/>
            <person name="Goode T."/>
            <person name="Graham J."/>
            <person name="Grandbois E."/>
            <person name="Grewal S."/>
            <person name="Gyaltsen K."/>
            <person name="Hafez N."/>
            <person name="Hagos B."/>
            <person name="Hall J."/>
            <person name="Henson C."/>
            <person name="Hollinger A."/>
            <person name="Honan T."/>
            <person name="Huard M.D."/>
            <person name="Hughes L."/>
            <person name="Hurhula B."/>
            <person name="Husby M.E."/>
            <person name="Kamat A."/>
            <person name="Kanga B."/>
            <person name="Kashin S."/>
            <person name="Khazanovich D."/>
            <person name="Kisner P."/>
            <person name="Lance K."/>
            <person name="Lara M."/>
            <person name="Lee W."/>
            <person name="Lennon N."/>
            <person name="Letendre F."/>
            <person name="LeVine R."/>
            <person name="Lipovsky A."/>
            <person name="Liu X."/>
            <person name="Liu J."/>
            <person name="Liu S."/>
            <person name="Lokyitsang T."/>
            <person name="Lokyitsang Y."/>
            <person name="Lubonja R."/>
            <person name="Lui A."/>
            <person name="MacDonald P."/>
            <person name="Magnisalis V."/>
            <person name="Maru K."/>
            <person name="Matthews C."/>
            <person name="McCusker W."/>
            <person name="McDonough S."/>
            <person name="Mehta T."/>
            <person name="Meldrim J."/>
            <person name="Meneus L."/>
            <person name="Mihai O."/>
            <person name="Mihalev A."/>
            <person name="Mihova T."/>
            <person name="Mittelman R."/>
            <person name="Mlenga V."/>
            <person name="Montmayeur A."/>
            <person name="Mulrain L."/>
            <person name="Navidi A."/>
            <person name="Naylor J."/>
            <person name="Negash T."/>
            <person name="Nguyen T."/>
            <person name="Nguyen N."/>
            <person name="Nicol R."/>
            <person name="Norbu C."/>
            <person name="Norbu N."/>
            <person name="Novod N."/>
            <person name="O'Neill B."/>
            <person name="Osman S."/>
            <person name="Markiewicz E."/>
            <person name="Oyono O.L."/>
            <person name="Patti C."/>
            <person name="Phunkhang P."/>
            <person name="Pierre F."/>
            <person name="Priest M."/>
            <person name="Raghuraman S."/>
            <person name="Rege F."/>
            <person name="Reyes R."/>
            <person name="Rise C."/>
            <person name="Rogov P."/>
            <person name="Ross K."/>
            <person name="Ryan E."/>
            <person name="Settipalli S."/>
            <person name="Shea T."/>
            <person name="Sherpa N."/>
            <person name="Shi L."/>
            <person name="Shih D."/>
            <person name="Sparrow T."/>
            <person name="Spaulding J."/>
            <person name="Stalker J."/>
            <person name="Stange-Thomann N."/>
            <person name="Stavropoulos S."/>
            <person name="Stone C."/>
            <person name="Strader C."/>
            <person name="Tesfaye S."/>
            <person name="Thomson T."/>
            <person name="Thoulutsang Y."/>
            <person name="Thoulutsang D."/>
            <person name="Topham K."/>
            <person name="Topping I."/>
            <person name="Tsamla T."/>
            <person name="Vassiliev H."/>
            <person name="Vo A."/>
            <person name="Wangchuk T."/>
            <person name="Wangdi T."/>
            <person name="Weiand M."/>
            <person name="Wilkinson J."/>
            <person name="Wilson A."/>
            <person name="Yadav S."/>
            <person name="Young G."/>
            <person name="Yu Q."/>
            <person name="Zembek L."/>
            <person name="Zhong D."/>
            <person name="Zimmer A."/>
            <person name="Zwirko Z."/>
            <person name="Jaffe D.B."/>
            <person name="Alvarez P."/>
            <person name="Brockman W."/>
            <person name="Butler J."/>
            <person name="Chin C."/>
            <person name="Gnerre S."/>
            <person name="MacCallum I."/>
            <person name="Graves J.A."/>
            <person name="Ponting C.P."/>
            <person name="Breen M."/>
            <person name="Samollow P.B."/>
            <person name="Lander E.S."/>
            <person name="Lindblad-Toh K."/>
        </authorList>
    </citation>
    <scope>NUCLEOTIDE SEQUENCE [LARGE SCALE GENOMIC DNA]</scope>
</reference>
<dbReference type="PANTHER" id="PTHR19229:SF98">
    <property type="entry name" value="PHOSPHOLIPID-TRANSPORTING ATPASE ABCA3"/>
    <property type="match status" value="1"/>
</dbReference>
<organism evidence="14 15">
    <name type="scientific">Monodelphis domestica</name>
    <name type="common">Gray short-tailed opossum</name>
    <dbReference type="NCBI Taxonomy" id="13616"/>
    <lineage>
        <taxon>Eukaryota</taxon>
        <taxon>Metazoa</taxon>
        <taxon>Chordata</taxon>
        <taxon>Craniata</taxon>
        <taxon>Vertebrata</taxon>
        <taxon>Euteleostomi</taxon>
        <taxon>Mammalia</taxon>
        <taxon>Metatheria</taxon>
        <taxon>Didelphimorphia</taxon>
        <taxon>Didelphidae</taxon>
        <taxon>Monodelphis</taxon>
    </lineage>
</organism>
<dbReference type="GeneTree" id="ENSGT00940000155289"/>
<evidence type="ECO:0000256" key="8">
    <source>
        <dbReference type="ARBA" id="ARBA00023055"/>
    </source>
</evidence>
<feature type="transmembrane region" description="Helical" evidence="12">
    <location>
        <begin position="292"/>
        <end position="321"/>
    </location>
</feature>
<comment type="catalytic activity">
    <reaction evidence="11">
        <text>cholesterol(in) + ATP + H2O = cholesterol(out) + ADP + phosphate + H(+)</text>
        <dbReference type="Rhea" id="RHEA:39051"/>
        <dbReference type="ChEBI" id="CHEBI:15377"/>
        <dbReference type="ChEBI" id="CHEBI:15378"/>
        <dbReference type="ChEBI" id="CHEBI:16113"/>
        <dbReference type="ChEBI" id="CHEBI:30616"/>
        <dbReference type="ChEBI" id="CHEBI:43474"/>
        <dbReference type="ChEBI" id="CHEBI:456216"/>
    </reaction>
    <physiologicalReaction direction="left-to-right" evidence="11">
        <dbReference type="Rhea" id="RHEA:39052"/>
    </physiologicalReaction>
</comment>
<keyword evidence="4" id="KW-0677">Repeat</keyword>
<keyword evidence="8" id="KW-0445">Lipid transport</keyword>
<name>A0A5F8H613_MONDO</name>
<feature type="transmembrane region" description="Helical" evidence="12">
    <location>
        <begin position="942"/>
        <end position="958"/>
    </location>
</feature>
<dbReference type="Pfam" id="PF23321">
    <property type="entry name" value="R1_ABCA1"/>
    <property type="match status" value="1"/>
</dbReference>
<keyword evidence="5" id="KW-0547">Nucleotide-binding</keyword>
<evidence type="ECO:0000259" key="13">
    <source>
        <dbReference type="PROSITE" id="PS50893"/>
    </source>
</evidence>
<feature type="transmembrane region" description="Helical" evidence="12">
    <location>
        <begin position="906"/>
        <end position="930"/>
    </location>
</feature>
<evidence type="ECO:0000256" key="10">
    <source>
        <dbReference type="ARBA" id="ARBA00023180"/>
    </source>
</evidence>
<dbReference type="FunFam" id="3.40.50.300:FF:000465">
    <property type="entry name" value="ATP-binding cassette, sub-family A (ABC1), member 3"/>
    <property type="match status" value="1"/>
</dbReference>
<dbReference type="GO" id="GO:0006869">
    <property type="term" value="P:lipid transport"/>
    <property type="evidence" value="ECO:0007669"/>
    <property type="project" value="UniProtKB-KW"/>
</dbReference>
<dbReference type="Ensembl" id="ENSMODT00000062384.1">
    <property type="protein sequence ID" value="ENSMODP00000055272.1"/>
    <property type="gene ID" value="ENSMODG00000007266.4"/>
</dbReference>
<dbReference type="SUPFAM" id="SSF52540">
    <property type="entry name" value="P-loop containing nucleoside triphosphate hydrolases"/>
    <property type="match status" value="2"/>
</dbReference>
<dbReference type="Pfam" id="PF00005">
    <property type="entry name" value="ABC_tran"/>
    <property type="match status" value="2"/>
</dbReference>
<dbReference type="InterPro" id="IPR003593">
    <property type="entry name" value="AAA+_ATPase"/>
</dbReference>
<feature type="domain" description="ABC transporter" evidence="13">
    <location>
        <begin position="1040"/>
        <end position="1270"/>
    </location>
</feature>
<dbReference type="Pfam" id="PF12698">
    <property type="entry name" value="ABC2_membrane_3"/>
    <property type="match status" value="2"/>
</dbReference>
<dbReference type="InterPro" id="IPR026082">
    <property type="entry name" value="ABCA"/>
</dbReference>
<feature type="transmembrane region" description="Helical" evidence="12">
    <location>
        <begin position="333"/>
        <end position="356"/>
    </location>
</feature>
<dbReference type="CDD" id="cd03263">
    <property type="entry name" value="ABC_subfamily_A"/>
    <property type="match status" value="2"/>
</dbReference>
<dbReference type="FunFam" id="3.40.50.300:FF:000327">
    <property type="entry name" value="ATP-binding cassette sub-family A member 3"/>
    <property type="match status" value="1"/>
</dbReference>
<dbReference type="PROSITE" id="PS00211">
    <property type="entry name" value="ABC_TRANSPORTER_1"/>
    <property type="match status" value="1"/>
</dbReference>
<feature type="transmembrane region" description="Helical" evidence="12">
    <location>
        <begin position="362"/>
        <end position="381"/>
    </location>
</feature>
<feature type="transmembrane region" description="Helical" evidence="12">
    <location>
        <begin position="250"/>
        <end position="272"/>
    </location>
</feature>
<dbReference type="InterPro" id="IPR027417">
    <property type="entry name" value="P-loop_NTPase"/>
</dbReference>
<evidence type="ECO:0000256" key="3">
    <source>
        <dbReference type="ARBA" id="ARBA00022692"/>
    </source>
</evidence>
<proteinExistence type="predicted"/>
<reference evidence="14" key="3">
    <citation type="submission" date="2025-09" db="UniProtKB">
        <authorList>
            <consortium name="Ensembl"/>
        </authorList>
    </citation>
    <scope>IDENTIFICATION</scope>
</reference>
<evidence type="ECO:0000256" key="12">
    <source>
        <dbReference type="SAM" id="Phobius"/>
    </source>
</evidence>
<evidence type="ECO:0000256" key="4">
    <source>
        <dbReference type="ARBA" id="ARBA00022737"/>
    </source>
</evidence>
<evidence type="ECO:0000256" key="6">
    <source>
        <dbReference type="ARBA" id="ARBA00022840"/>
    </source>
</evidence>
<protein>
    <recommendedName>
        <fullName evidence="13">ABC transporter domain-containing protein</fullName>
    </recommendedName>
</protein>
<dbReference type="GO" id="GO:0016887">
    <property type="term" value="F:ATP hydrolysis activity"/>
    <property type="evidence" value="ECO:0007669"/>
    <property type="project" value="InterPro"/>
</dbReference>
<keyword evidence="9 12" id="KW-0472">Membrane</keyword>
<dbReference type="Gene3D" id="3.40.50.300">
    <property type="entry name" value="P-loop containing nucleotide triphosphate hydrolases"/>
    <property type="match status" value="2"/>
</dbReference>
<feature type="domain" description="ABC transporter" evidence="13">
    <location>
        <begin position="516"/>
        <end position="749"/>
    </location>
</feature>
<dbReference type="InterPro" id="IPR003439">
    <property type="entry name" value="ABC_transporter-like_ATP-bd"/>
</dbReference>
<dbReference type="PANTHER" id="PTHR19229">
    <property type="entry name" value="ATP-BINDING CASSETTE TRANSPORTER SUBFAMILY A ABCA"/>
    <property type="match status" value="1"/>
</dbReference>
<dbReference type="PROSITE" id="PS50893">
    <property type="entry name" value="ABC_TRANSPORTER_2"/>
    <property type="match status" value="2"/>
</dbReference>
<sequence>MTFLKKETFSGRELTGYPMCLGLILIFFFFQKQIWHFIVLEVLMSSVFALLIVFFRSVELEKTTEPSRYNSFTVNRLPRILEIYRSNDSWKLFYVPSKSDAVKTIIGSVQSTLRSLRVKGFDSEMDFHDYIFSGVNSSLLLAVVVFHHNFDDEKDPLPLKVRRMILFLKKGSSPYSRTLFRLPSPAPPQSNGGYYFEGFLTVQYAVDHAIIQYHRRNTVKDKSNITSFVFIKRFQNRAIKTDHFFLIFKYFFSIIILLAFSSPVLGAIRFIVSEKENKCKEYLLMMGLSKFLLWSTYFFTFFMRCLLVIFLQILIFFYKASVWDVLIRFSDKFLIFVFLICFALACVNFSFMISTFFNKSKLASSVGVLVYFFSFIPYRYVHKSYRKLTLTKKLIPCLVSNVAMSLGAELIVEAEMKGTGLHWNGLWHPVIIEDNLAFIHILGMLLFDSFVYALVTWYTEAVFPGDYGISHPWNFFLMPSYWFGTLNSKIVVDEESQEVEDNDYIEADPVGLTPGIQIKHLNKVFTKGHITKMAVNDLTLNFYENQITVLLGQNGAGKTTTMSILTGMLCATSGKAYIYGHEISKEFDQIRKSLSFCPQHDILFDYMTVYDHLYFFAQIKGMSRETCHQKITNILKMVKLEEKQNEFSKTLSGGMKRKLSISIALIGDSKVVILDEPTSGMDPFSRRTIWNLIEEFKRDHTILLTTHYMDEADMLGDRIAIMANGTLQCCGSSLFLKHRYGAGYHMIIVKDSNCDVDKIFNIIQEYVPSATLESNTGAELSFILPKESTNRFEALFIRLENEQVDLGISSYGVSVTTMEEVFLRSDHGYEFALTVIFGMAALSSGFSREPVIERVTKVKHMQFVHGAYVLIFWLSALVWDFIFFFIVCLMFVALFKAFVLEIFSEVLHFSFGFLIFALHGWSVIPLIYLMSCFFSQGSSAEMYLFLFNVFSVMIMINLKSYSDITSSSFLLLPSHSLGMSIQRFYENFKISKKCAISGGTHCSDKCKYPLFLQVLVLKYFCEAALEIFLGKDGSILSLCFSFSQVYFKWIPVLAVDRLFLSVQKGECFGLLGFNGAGKTSTFKMLTGDETITSGDAFFENYSILKDIGKVRQRISYCPQFDALLDYMTSKEMLTLYARLRGIPEPSINEHVIEMLQSLLLEDYSDKITKTYSGGTKRKLSTGIALVGNPSIIFLDEPSTGMDPLSRRLLWNTIIRTRDSGKAIVITSHSMEECEALCTRVAIMVNGKFRCLGSLQHLKKKFSKGYTLLVKLKRDYKESEVEHFKQFMKEIFPGINLLQQYHGMIRYSIPNENQSWAKVFGVLEEVKVLYNLEDYSISQTTLEQIFLGFANPEDLVNE</sequence>
<evidence type="ECO:0000256" key="9">
    <source>
        <dbReference type="ARBA" id="ARBA00023136"/>
    </source>
</evidence>
<keyword evidence="6" id="KW-0067">ATP-binding</keyword>
<feature type="transmembrane region" description="Helical" evidence="12">
    <location>
        <begin position="37"/>
        <end position="58"/>
    </location>
</feature>
<evidence type="ECO:0000256" key="11">
    <source>
        <dbReference type="ARBA" id="ARBA00050894"/>
    </source>
</evidence>
<feature type="transmembrane region" description="Helical" evidence="12">
    <location>
        <begin position="14"/>
        <end position="30"/>
    </location>
</feature>
<dbReference type="InterPro" id="IPR056264">
    <property type="entry name" value="R2_ABCA1-4-like"/>
</dbReference>
<dbReference type="GO" id="GO:0140359">
    <property type="term" value="F:ABC-type transporter activity"/>
    <property type="evidence" value="ECO:0007669"/>
    <property type="project" value="InterPro"/>
</dbReference>
<evidence type="ECO:0000256" key="2">
    <source>
        <dbReference type="ARBA" id="ARBA00022448"/>
    </source>
</evidence>
<dbReference type="GO" id="GO:0016020">
    <property type="term" value="C:membrane"/>
    <property type="evidence" value="ECO:0007669"/>
    <property type="project" value="InterPro"/>
</dbReference>
<keyword evidence="7 12" id="KW-1133">Transmembrane helix</keyword>
<evidence type="ECO:0000313" key="14">
    <source>
        <dbReference type="Ensembl" id="ENSMODP00000055272.1"/>
    </source>
</evidence>
<evidence type="ECO:0000256" key="7">
    <source>
        <dbReference type="ARBA" id="ARBA00022989"/>
    </source>
</evidence>
<comment type="subcellular location">
    <subcellularLocation>
        <location evidence="1">Endomembrane system</location>
        <topology evidence="1">Multi-pass membrane protein</topology>
    </subcellularLocation>
</comment>
<dbReference type="SMART" id="SM00382">
    <property type="entry name" value="AAA"/>
    <property type="match status" value="2"/>
</dbReference>
<dbReference type="Bgee" id="ENSMODG00000007266">
    <property type="expression patterns" value="Expressed in spermatocyte and 3 other cell types or tissues"/>
</dbReference>
<accession>A0A5F8H613</accession>
<evidence type="ECO:0000313" key="15">
    <source>
        <dbReference type="Proteomes" id="UP000002280"/>
    </source>
</evidence>
<dbReference type="GO" id="GO:0005737">
    <property type="term" value="C:cytoplasm"/>
    <property type="evidence" value="ECO:0007669"/>
    <property type="project" value="UniProtKB-ARBA"/>
</dbReference>